<comment type="similarity">
    <text evidence="1">Belongs to the membrane fusion protein (MFP) (TC 8.A.1) family.</text>
</comment>
<dbReference type="Pfam" id="PF25954">
    <property type="entry name" value="Beta-barrel_RND_2"/>
    <property type="match status" value="1"/>
</dbReference>
<dbReference type="Gene3D" id="2.40.420.20">
    <property type="match status" value="1"/>
</dbReference>
<evidence type="ECO:0000259" key="3">
    <source>
        <dbReference type="Pfam" id="PF25917"/>
    </source>
</evidence>
<feature type="signal peptide" evidence="2">
    <location>
        <begin position="1"/>
        <end position="31"/>
    </location>
</feature>
<organism evidence="6 7">
    <name type="scientific">Pelomonas margarita</name>
    <dbReference type="NCBI Taxonomy" id="3299031"/>
    <lineage>
        <taxon>Bacteria</taxon>
        <taxon>Pseudomonadati</taxon>
        <taxon>Pseudomonadota</taxon>
        <taxon>Betaproteobacteria</taxon>
        <taxon>Burkholderiales</taxon>
        <taxon>Sphaerotilaceae</taxon>
        <taxon>Roseateles</taxon>
    </lineage>
</organism>
<dbReference type="InterPro" id="IPR058625">
    <property type="entry name" value="MdtA-like_BSH"/>
</dbReference>
<dbReference type="Proteomes" id="UP001606301">
    <property type="component" value="Unassembled WGS sequence"/>
</dbReference>
<dbReference type="InterPro" id="IPR006143">
    <property type="entry name" value="RND_pump_MFP"/>
</dbReference>
<dbReference type="InterPro" id="IPR058637">
    <property type="entry name" value="YknX-like_C"/>
</dbReference>
<gene>
    <name evidence="6" type="ORF">ACG0Z3_21345</name>
</gene>
<dbReference type="Pfam" id="PF25917">
    <property type="entry name" value="BSH_RND"/>
    <property type="match status" value="1"/>
</dbReference>
<dbReference type="PANTHER" id="PTHR30469">
    <property type="entry name" value="MULTIDRUG RESISTANCE PROTEIN MDTA"/>
    <property type="match status" value="1"/>
</dbReference>
<feature type="domain" description="YknX-like C-terminal permuted SH3-like" evidence="5">
    <location>
        <begin position="295"/>
        <end position="361"/>
    </location>
</feature>
<protein>
    <submittedName>
        <fullName evidence="6">Efflux RND transporter periplasmic adaptor subunit</fullName>
    </submittedName>
</protein>
<evidence type="ECO:0000259" key="5">
    <source>
        <dbReference type="Pfam" id="PF25989"/>
    </source>
</evidence>
<evidence type="ECO:0000256" key="1">
    <source>
        <dbReference type="ARBA" id="ARBA00009477"/>
    </source>
</evidence>
<dbReference type="Gene3D" id="1.10.287.470">
    <property type="entry name" value="Helix hairpin bin"/>
    <property type="match status" value="1"/>
</dbReference>
<dbReference type="RefSeq" id="WP_394401570.1">
    <property type="nucleotide sequence ID" value="NZ_JBIGHW010000018.1"/>
</dbReference>
<comment type="caution">
    <text evidence="6">The sequence shown here is derived from an EMBL/GenBank/DDBJ whole genome shotgun (WGS) entry which is preliminary data.</text>
</comment>
<name>A0ABW7FPH2_9BURK</name>
<sequence>MKTRIPTLLTATLTLALAAAFVIALSGPAEAQQAAASAAPKPALTVKRVLAQSATWPQTLAGTGSIAAWQDVVIGAEIGGQRLAALNVDVGDRVKKGQLLARLSPGTLEADLAASKAALLEAEAAAREAGQTAARVKTLQGSDALSPQAIDQALAADAAAQARVAAAKARVQADQLRLSYTQVTAPDDGVITARIATPGALVQPGQELFRLQRQGRLEWRAEVPGAELAQLKVGQKVRVQPSGAPPVDGRVRRVAPQIDPQTRNGLVYVDVSGGGEALRAGLFARGEFVLGDSAALTLPQSAVLLRDGFSYVFRIDGNKVRQQKVQVGRREGARIEIRAGLAAGAAVVESGVGFLADGDTVLVATATGDAARAPK</sequence>
<dbReference type="Pfam" id="PF25989">
    <property type="entry name" value="YknX_C"/>
    <property type="match status" value="1"/>
</dbReference>
<dbReference type="InterPro" id="IPR058792">
    <property type="entry name" value="Beta-barrel_RND_2"/>
</dbReference>
<evidence type="ECO:0000256" key="2">
    <source>
        <dbReference type="SAM" id="SignalP"/>
    </source>
</evidence>
<reference evidence="6 7" key="1">
    <citation type="submission" date="2024-08" db="EMBL/GenBank/DDBJ databases">
        <authorList>
            <person name="Lu H."/>
        </authorList>
    </citation>
    <scope>NUCLEOTIDE SEQUENCE [LARGE SCALE GENOMIC DNA]</scope>
    <source>
        <strain evidence="6 7">LKC17W</strain>
    </source>
</reference>
<dbReference type="PANTHER" id="PTHR30469:SF15">
    <property type="entry name" value="HLYD FAMILY OF SECRETION PROTEINS"/>
    <property type="match status" value="1"/>
</dbReference>
<dbReference type="Gene3D" id="2.40.30.170">
    <property type="match status" value="1"/>
</dbReference>
<dbReference type="SUPFAM" id="SSF111369">
    <property type="entry name" value="HlyD-like secretion proteins"/>
    <property type="match status" value="1"/>
</dbReference>
<feature type="chain" id="PRO_5046362857" evidence="2">
    <location>
        <begin position="32"/>
        <end position="375"/>
    </location>
</feature>
<accession>A0ABW7FPH2</accession>
<proteinExistence type="inferred from homology"/>
<evidence type="ECO:0000259" key="4">
    <source>
        <dbReference type="Pfam" id="PF25954"/>
    </source>
</evidence>
<keyword evidence="2" id="KW-0732">Signal</keyword>
<keyword evidence="7" id="KW-1185">Reference proteome</keyword>
<feature type="domain" description="Multidrug resistance protein MdtA-like barrel-sandwich hybrid" evidence="3">
    <location>
        <begin position="72"/>
        <end position="208"/>
    </location>
</feature>
<dbReference type="EMBL" id="JBIGHW010000018">
    <property type="protein sequence ID" value="MFG6443245.1"/>
    <property type="molecule type" value="Genomic_DNA"/>
</dbReference>
<feature type="domain" description="CusB-like beta-barrel" evidence="4">
    <location>
        <begin position="221"/>
        <end position="287"/>
    </location>
</feature>
<dbReference type="NCBIfam" id="TIGR01730">
    <property type="entry name" value="RND_mfp"/>
    <property type="match status" value="1"/>
</dbReference>
<evidence type="ECO:0000313" key="6">
    <source>
        <dbReference type="EMBL" id="MFG6443245.1"/>
    </source>
</evidence>
<evidence type="ECO:0000313" key="7">
    <source>
        <dbReference type="Proteomes" id="UP001606301"/>
    </source>
</evidence>
<dbReference type="Gene3D" id="2.40.50.100">
    <property type="match status" value="1"/>
</dbReference>